<proteinExistence type="predicted"/>
<sequence>MSFFAFSVSGPAETGSNTVSQHEALSFAEAVGSKHYSTVSSGEDSSDSEDETSEKGKSMVQKLQWKNLQEAMEWMQDESKEKCFDFSRKEVRPNKNPATSRSNWTKRLIYICSRGSTGGGNRRYTRKHSWVRKKPLYECGCKCRLRLTVYLDSDTVDGIYHPDHSHALGNSNIRFMRIPEVTRREIELLLRSGMEPDKVLQKVRGNVYREENIEYLKSSTAIRAEFATRADVRRIQRSIKEETIRLAPTDGASVLEWARQLRDDGHFVFLKTSAEGAPLGSGLDSKSFVLIIQTKYQQELWKQRAASYAGIDATHNTTHYQNMSLFTVLVRDRWGHGFPACWMISSNATEDTISFLLSQLRSHFPETVPEYFMSDKDDAQLNSLKKHYPKSTIFLCWWHVLHNWYQRFNTLAFPEVWKKLKAWIRITDYTEFMDMWAKIKAEAPKSLSQYLETNWMNDIKPWSAVY</sequence>
<feature type="region of interest" description="Disordered" evidence="1">
    <location>
        <begin position="1"/>
        <end position="21"/>
    </location>
</feature>
<protein>
    <recommendedName>
        <fullName evidence="2">MULE transposase domain-containing protein</fullName>
    </recommendedName>
</protein>
<gene>
    <name evidence="3" type="ORF">D9611_001695</name>
</gene>
<dbReference type="AlphaFoldDB" id="A0A8H5FMP3"/>
<keyword evidence="4" id="KW-1185">Reference proteome</keyword>
<feature type="region of interest" description="Disordered" evidence="1">
    <location>
        <begin position="36"/>
        <end position="59"/>
    </location>
</feature>
<organism evidence="3 4">
    <name type="scientific">Ephemerocybe angulata</name>
    <dbReference type="NCBI Taxonomy" id="980116"/>
    <lineage>
        <taxon>Eukaryota</taxon>
        <taxon>Fungi</taxon>
        <taxon>Dikarya</taxon>
        <taxon>Basidiomycota</taxon>
        <taxon>Agaricomycotina</taxon>
        <taxon>Agaricomycetes</taxon>
        <taxon>Agaricomycetidae</taxon>
        <taxon>Agaricales</taxon>
        <taxon>Agaricineae</taxon>
        <taxon>Psathyrellaceae</taxon>
        <taxon>Ephemerocybe</taxon>
    </lineage>
</organism>
<dbReference type="Pfam" id="PF10551">
    <property type="entry name" value="MULE"/>
    <property type="match status" value="1"/>
</dbReference>
<feature type="domain" description="MULE transposase" evidence="2">
    <location>
        <begin position="310"/>
        <end position="403"/>
    </location>
</feature>
<reference evidence="3 4" key="1">
    <citation type="journal article" date="2020" name="ISME J.">
        <title>Uncovering the hidden diversity of litter-decomposition mechanisms in mushroom-forming fungi.</title>
        <authorList>
            <person name="Floudas D."/>
            <person name="Bentzer J."/>
            <person name="Ahren D."/>
            <person name="Johansson T."/>
            <person name="Persson P."/>
            <person name="Tunlid A."/>
        </authorList>
    </citation>
    <scope>NUCLEOTIDE SEQUENCE [LARGE SCALE GENOMIC DNA]</scope>
    <source>
        <strain evidence="3 4">CBS 175.51</strain>
    </source>
</reference>
<evidence type="ECO:0000259" key="2">
    <source>
        <dbReference type="Pfam" id="PF10551"/>
    </source>
</evidence>
<evidence type="ECO:0000256" key="1">
    <source>
        <dbReference type="SAM" id="MobiDB-lite"/>
    </source>
</evidence>
<dbReference type="EMBL" id="JAACJK010000001">
    <property type="protein sequence ID" value="KAF5342494.1"/>
    <property type="molecule type" value="Genomic_DNA"/>
</dbReference>
<accession>A0A8H5FMP3</accession>
<comment type="caution">
    <text evidence="3">The sequence shown here is derived from an EMBL/GenBank/DDBJ whole genome shotgun (WGS) entry which is preliminary data.</text>
</comment>
<dbReference type="OrthoDB" id="1886636at2759"/>
<dbReference type="Proteomes" id="UP000541558">
    <property type="component" value="Unassembled WGS sequence"/>
</dbReference>
<dbReference type="PANTHER" id="PTHR33977">
    <property type="entry name" value="ZINC ION BINDING PROTEIN"/>
    <property type="match status" value="1"/>
</dbReference>
<evidence type="ECO:0000313" key="3">
    <source>
        <dbReference type="EMBL" id="KAF5342494.1"/>
    </source>
</evidence>
<dbReference type="InterPro" id="IPR018289">
    <property type="entry name" value="MULE_transposase_dom"/>
</dbReference>
<evidence type="ECO:0000313" key="4">
    <source>
        <dbReference type="Proteomes" id="UP000541558"/>
    </source>
</evidence>
<name>A0A8H5FMP3_9AGAR</name>
<dbReference type="PANTHER" id="PTHR33977:SF1">
    <property type="entry name" value="ZINC ION BINDING PROTEIN"/>
    <property type="match status" value="1"/>
</dbReference>